<proteinExistence type="predicted"/>
<keyword evidence="2" id="KW-0732">Signal</keyword>
<keyword evidence="4" id="KW-1185">Reference proteome</keyword>
<dbReference type="EMBL" id="JAEPRC010000067">
    <property type="protein sequence ID" value="KAG2211392.1"/>
    <property type="molecule type" value="Genomic_DNA"/>
</dbReference>
<dbReference type="AlphaFoldDB" id="A0A8H7RJG7"/>
<protein>
    <submittedName>
        <fullName evidence="3">Uncharacterized protein</fullName>
    </submittedName>
</protein>
<name>A0A8H7RJG7_9FUNG</name>
<feature type="region of interest" description="Disordered" evidence="1">
    <location>
        <begin position="99"/>
        <end position="137"/>
    </location>
</feature>
<organism evidence="3 4">
    <name type="scientific">Mucor plumbeus</name>
    <dbReference type="NCBI Taxonomy" id="97098"/>
    <lineage>
        <taxon>Eukaryota</taxon>
        <taxon>Fungi</taxon>
        <taxon>Fungi incertae sedis</taxon>
        <taxon>Mucoromycota</taxon>
        <taxon>Mucoromycotina</taxon>
        <taxon>Mucoromycetes</taxon>
        <taxon>Mucorales</taxon>
        <taxon>Mucorineae</taxon>
        <taxon>Mucoraceae</taxon>
        <taxon>Mucor</taxon>
    </lineage>
</organism>
<evidence type="ECO:0000256" key="2">
    <source>
        <dbReference type="SAM" id="SignalP"/>
    </source>
</evidence>
<feature type="chain" id="PRO_5034003776" evidence="2">
    <location>
        <begin position="21"/>
        <end position="213"/>
    </location>
</feature>
<feature type="signal peptide" evidence="2">
    <location>
        <begin position="1"/>
        <end position="20"/>
    </location>
</feature>
<gene>
    <name evidence="3" type="ORF">INT46_001623</name>
</gene>
<evidence type="ECO:0000256" key="1">
    <source>
        <dbReference type="SAM" id="MobiDB-lite"/>
    </source>
</evidence>
<comment type="caution">
    <text evidence="3">The sequence shown here is derived from an EMBL/GenBank/DDBJ whole genome shotgun (WGS) entry which is preliminary data.</text>
</comment>
<dbReference type="Proteomes" id="UP000650833">
    <property type="component" value="Unassembled WGS sequence"/>
</dbReference>
<dbReference type="OrthoDB" id="2271042at2759"/>
<feature type="compositionally biased region" description="Basic residues" evidence="1">
    <location>
        <begin position="118"/>
        <end position="136"/>
    </location>
</feature>
<sequence length="213" mass="22938">MKFAFQLFALTAAMIMMISAAPSKMACHTLFEAHTNDVCKEYCGSSGYILGECGTGGVCIHSNKSTIIKMASITHTSTDSTRSRPVIIATTRIFDANHSQGHRISSKTASKKETNKGISKRSTSKSRSKSATKKLTSRIYSNKHQGFTKTNITFTTVKATITKTGTIKAFKASALARMAALGKKRVAAVYTTIPSHNKRSITSSNEPKSTTSA</sequence>
<evidence type="ECO:0000313" key="3">
    <source>
        <dbReference type="EMBL" id="KAG2211392.1"/>
    </source>
</evidence>
<evidence type="ECO:0000313" key="4">
    <source>
        <dbReference type="Proteomes" id="UP000650833"/>
    </source>
</evidence>
<accession>A0A8H7RJG7</accession>
<reference evidence="3" key="1">
    <citation type="submission" date="2020-12" db="EMBL/GenBank/DDBJ databases">
        <title>Metabolic potential, ecology and presence of endohyphal bacteria is reflected in genomic diversity of Mucoromycotina.</title>
        <authorList>
            <person name="Muszewska A."/>
            <person name="Okrasinska A."/>
            <person name="Steczkiewicz K."/>
            <person name="Drgas O."/>
            <person name="Orlowska M."/>
            <person name="Perlinska-Lenart U."/>
            <person name="Aleksandrzak-Piekarczyk T."/>
            <person name="Szatraj K."/>
            <person name="Zielenkiewicz U."/>
            <person name="Pilsyk S."/>
            <person name="Malc E."/>
            <person name="Mieczkowski P."/>
            <person name="Kruszewska J.S."/>
            <person name="Biernat P."/>
            <person name="Pawlowska J."/>
        </authorList>
    </citation>
    <scope>NUCLEOTIDE SEQUENCE</scope>
    <source>
        <strain evidence="3">CBS 226.32</strain>
    </source>
</reference>